<proteinExistence type="predicted"/>
<feature type="transmembrane region" description="Helical" evidence="5">
    <location>
        <begin position="353"/>
        <end position="373"/>
    </location>
</feature>
<feature type="transmembrane region" description="Helical" evidence="5">
    <location>
        <begin position="385"/>
        <end position="408"/>
    </location>
</feature>
<dbReference type="PROSITE" id="PS50261">
    <property type="entry name" value="G_PROTEIN_RECEP_F2_4"/>
    <property type="match status" value="1"/>
</dbReference>
<dbReference type="STRING" id="7165.F5HM54"/>
<feature type="signal peptide" evidence="6">
    <location>
        <begin position="1"/>
        <end position="18"/>
    </location>
</feature>
<dbReference type="Gene3D" id="1.20.1070.10">
    <property type="entry name" value="Rhodopsin 7-helix transmembrane proteins"/>
    <property type="match status" value="1"/>
</dbReference>
<evidence type="ECO:0000256" key="4">
    <source>
        <dbReference type="ARBA" id="ARBA00023136"/>
    </source>
</evidence>
<evidence type="ECO:0000259" key="7">
    <source>
        <dbReference type="PROSITE" id="PS50261"/>
    </source>
</evidence>
<evidence type="ECO:0000256" key="2">
    <source>
        <dbReference type="ARBA" id="ARBA00022692"/>
    </source>
</evidence>
<keyword evidence="2 5" id="KW-0812">Transmembrane</keyword>
<dbReference type="GO" id="GO:0004930">
    <property type="term" value="F:G protein-coupled receptor activity"/>
    <property type="evidence" value="ECO:0000318"/>
    <property type="project" value="GO_Central"/>
</dbReference>
<dbReference type="PANTHER" id="PTHR46953">
    <property type="entry name" value="G-PROTEIN COUPLED RECEPTOR MTH-LIKE 1-RELATED"/>
    <property type="match status" value="1"/>
</dbReference>
<reference evidence="8" key="5">
    <citation type="submission" date="2011-05" db="EMBL/GenBank/DDBJ databases">
        <authorList>
            <consortium name="VectorBase"/>
        </authorList>
    </citation>
    <scope>NUCLEOTIDE SEQUENCE</scope>
    <source>
        <strain evidence="8">PEST</strain>
    </source>
</reference>
<feature type="transmembrane region" description="Helical" evidence="5">
    <location>
        <begin position="166"/>
        <end position="185"/>
    </location>
</feature>
<reference evidence="8 9" key="3">
    <citation type="journal article" date="2004" name="Trends Parasitol.">
        <title>The Anopheles gambiae genome: an update.</title>
        <authorList>
            <person name="Mongin E."/>
            <person name="Louis C."/>
            <person name="Holt R.A."/>
            <person name="Birney E."/>
            <person name="Collins F.H."/>
        </authorList>
    </citation>
    <scope>NUCLEOTIDE SEQUENCE</scope>
    <source>
        <strain evidence="8 9">PEST</strain>
    </source>
</reference>
<evidence type="ECO:0000256" key="3">
    <source>
        <dbReference type="ARBA" id="ARBA00022989"/>
    </source>
</evidence>
<dbReference type="PANTHER" id="PTHR46953:SF1">
    <property type="entry name" value="G-PROTEIN COUPLED RECEPTOR MTH-LIKE 1-RELATED"/>
    <property type="match status" value="1"/>
</dbReference>
<keyword evidence="10" id="KW-1185">Reference proteome</keyword>
<dbReference type="VEuPathDB" id="VectorBase:AGAP004026"/>
<dbReference type="VEuPathDB" id="VectorBase:AGAMI1_003610"/>
<reference evidence="9" key="6">
    <citation type="submission" date="2021-01" db="UniProtKB">
        <authorList>
            <consortium name="EnsemblMetazoa"/>
        </authorList>
    </citation>
    <scope>IDENTIFICATION</scope>
    <source>
        <strain evidence="9">PEST</strain>
    </source>
</reference>
<dbReference type="EMBL" id="AAAB01008978">
    <property type="protein sequence ID" value="EGK97365.1"/>
    <property type="molecule type" value="Genomic_DNA"/>
</dbReference>
<gene>
    <name evidence="8" type="primary">GPRMTH6</name>
    <name evidence="8" type="ORF">AgaP_AGAP004026</name>
</gene>
<dbReference type="AlphaFoldDB" id="F5HM54"/>
<comment type="subcellular location">
    <subcellularLocation>
        <location evidence="1">Membrane</location>
        <topology evidence="1">Multi-pass membrane protein</topology>
    </subcellularLocation>
</comment>
<dbReference type="GO" id="GO:0016020">
    <property type="term" value="C:membrane"/>
    <property type="evidence" value="ECO:0007669"/>
    <property type="project" value="UniProtKB-SubCell"/>
</dbReference>
<evidence type="ECO:0000256" key="5">
    <source>
        <dbReference type="SAM" id="Phobius"/>
    </source>
</evidence>
<feature type="transmembrane region" description="Helical" evidence="5">
    <location>
        <begin position="228"/>
        <end position="251"/>
    </location>
</feature>
<dbReference type="GO" id="GO:0007186">
    <property type="term" value="P:G protein-coupled receptor signaling pathway"/>
    <property type="evidence" value="ECO:0000318"/>
    <property type="project" value="GO_Central"/>
</dbReference>
<feature type="transmembrane region" description="Helical" evidence="5">
    <location>
        <begin position="272"/>
        <end position="290"/>
    </location>
</feature>
<organism evidence="8">
    <name type="scientific">Anopheles gambiae</name>
    <name type="common">African malaria mosquito</name>
    <dbReference type="NCBI Taxonomy" id="7165"/>
    <lineage>
        <taxon>Eukaryota</taxon>
        <taxon>Metazoa</taxon>
        <taxon>Ecdysozoa</taxon>
        <taxon>Arthropoda</taxon>
        <taxon>Hexapoda</taxon>
        <taxon>Insecta</taxon>
        <taxon>Pterygota</taxon>
        <taxon>Neoptera</taxon>
        <taxon>Endopterygota</taxon>
        <taxon>Diptera</taxon>
        <taxon>Nematocera</taxon>
        <taxon>Culicoidea</taxon>
        <taxon>Culicidae</taxon>
        <taxon>Anophelinae</taxon>
        <taxon>Anopheles</taxon>
    </lineage>
</organism>
<reference evidence="8" key="2">
    <citation type="submission" date="2002-03" db="EMBL/GenBank/DDBJ databases">
        <authorList>
            <consortium name="The Anopheles Genome Sequencing Consortium"/>
        </authorList>
    </citation>
    <scope>NUCLEOTIDE SEQUENCE</scope>
    <source>
        <strain evidence="8">PEST</strain>
    </source>
</reference>
<reference evidence="8" key="4">
    <citation type="journal article" date="2007" name="Genome Biol.">
        <title>Update of the Anopheles gambiae PEST genome assembly.</title>
        <authorList>
            <person name="Sharakhova M.V."/>
            <person name="Hammond M.P."/>
            <person name="Lobo N.F."/>
            <person name="Krzywinski J."/>
            <person name="Unger M.F."/>
            <person name="Hillenmeyer M.E."/>
            <person name="Bruggner R.V."/>
            <person name="Birney E."/>
            <person name="Collins F.H."/>
        </authorList>
    </citation>
    <scope>NUCLEOTIDE SEQUENCE</scope>
    <source>
        <strain evidence="8">PEST</strain>
    </source>
</reference>
<keyword evidence="4 5" id="KW-0472">Membrane</keyword>
<dbReference type="eggNOG" id="ENOG502S2A4">
    <property type="taxonomic scope" value="Eukaryota"/>
</dbReference>
<dbReference type="InterPro" id="IPR000832">
    <property type="entry name" value="GPCR_2_secretin-like"/>
</dbReference>
<keyword evidence="3 5" id="KW-1133">Transmembrane helix</keyword>
<name>F5HM54_ANOGA</name>
<dbReference type="GO" id="GO:0007166">
    <property type="term" value="P:cell surface receptor signaling pathway"/>
    <property type="evidence" value="ECO:0007669"/>
    <property type="project" value="InterPro"/>
</dbReference>
<protein>
    <submittedName>
        <fullName evidence="8">AGAP004026-PB</fullName>
    </submittedName>
</protein>
<evidence type="ECO:0000313" key="9">
    <source>
        <dbReference type="EnsemblMetazoa" id="AGAP004026-PA"/>
    </source>
</evidence>
<dbReference type="InterPro" id="IPR017981">
    <property type="entry name" value="GPCR_2-like_7TM"/>
</dbReference>
<evidence type="ECO:0000256" key="1">
    <source>
        <dbReference type="ARBA" id="ARBA00004141"/>
    </source>
</evidence>
<sequence>MERTMALVTLVVLTVVLAIGGGGTVAGELVTIHDQKATQCCQESYMVDGKQQRCVRTDGNYTTEMHLNCTHSYMIFREIEQEVYVDETGSLVDGEFRIQRNESPWSQVVGPFDPFPPYGSSSALVSLRSYCVAHTHDGESTQPVFIVCFNMANMDTIATMLISKGIMMLISVFFLLVTLYIYYIIPDLRETQDKVTSAAVGSLAVFMFLLSLVQLWVSLTHTPFCTVIAFLMYFFLISYFAWLNMVMANVWKLTVARRWKIRERSWYILNHIYAITVAVTLTTMVYIYHSRYPTLGEISCWFRTEREQSYFVYLPLSVMLSINIFLFVWTSLHLHASGDDLSPDRKKSLRYKCMLYLKLFLLSGLIWVFEILSFHMSEGLVPQSWFWIIVDAVNCLHGVLIFFVLIVWRQRIKRELANRWVFCFRAPARWAELKDDEQEHLHEEGRDTGKYDLIIK</sequence>
<dbReference type="CDD" id="cd15039">
    <property type="entry name" value="7tmB3_Methuselah-like"/>
    <property type="match status" value="1"/>
</dbReference>
<feature type="transmembrane region" description="Helical" evidence="5">
    <location>
        <begin position="310"/>
        <end position="332"/>
    </location>
</feature>
<feature type="chain" id="PRO_5014571570" evidence="6">
    <location>
        <begin position="19"/>
        <end position="456"/>
    </location>
</feature>
<accession>F5HM54</accession>
<feature type="domain" description="G-protein coupled receptors family 2 profile 2" evidence="7">
    <location>
        <begin position="160"/>
        <end position="409"/>
    </location>
</feature>
<reference evidence="8 10" key="1">
    <citation type="journal article" date="2002" name="Science">
        <title>The genome sequence of the malaria mosquito Anopheles gambiae.</title>
        <authorList>
            <person name="Holt R.A."/>
            <person name="Subramanian G.M."/>
            <person name="Halpern A."/>
            <person name="Sutton G.G."/>
            <person name="Charlab R."/>
            <person name="Nusskern D.R."/>
            <person name="Wincker P."/>
            <person name="Clark A.G."/>
            <person name="Ribeiro J.M."/>
            <person name="Wides R."/>
            <person name="Salzberg S.L."/>
            <person name="Loftus B."/>
            <person name="Yandell M."/>
            <person name="Majoros W.H."/>
            <person name="Rusch D.B."/>
            <person name="Lai Z."/>
            <person name="Kraft C.L."/>
            <person name="Abril J.F."/>
            <person name="Anthouard V."/>
            <person name="Arensburger P."/>
            <person name="Atkinson P.W."/>
            <person name="Baden H."/>
            <person name="de Berardinis V."/>
            <person name="Baldwin D."/>
            <person name="Benes V."/>
            <person name="Biedler J."/>
            <person name="Blass C."/>
            <person name="Bolanos R."/>
            <person name="Boscus D."/>
            <person name="Barnstead M."/>
            <person name="Cai S."/>
            <person name="Center A."/>
            <person name="Chaturverdi K."/>
            <person name="Christophides G.K."/>
            <person name="Chrystal M.A."/>
            <person name="Clamp M."/>
            <person name="Cravchik A."/>
            <person name="Curwen V."/>
            <person name="Dana A."/>
            <person name="Delcher A."/>
            <person name="Dew I."/>
            <person name="Evans C.A."/>
            <person name="Flanigan M."/>
            <person name="Grundschober-Freimoser A."/>
            <person name="Friedli L."/>
            <person name="Gu Z."/>
            <person name="Guan P."/>
            <person name="Guigo R."/>
            <person name="Hillenmeyer M.E."/>
            <person name="Hladun S.L."/>
            <person name="Hogan J.R."/>
            <person name="Hong Y.S."/>
            <person name="Hoover J."/>
            <person name="Jaillon O."/>
            <person name="Ke Z."/>
            <person name="Kodira C."/>
            <person name="Kokoza E."/>
            <person name="Koutsos A."/>
            <person name="Letunic I."/>
            <person name="Levitsky A."/>
            <person name="Liang Y."/>
            <person name="Lin J.J."/>
            <person name="Lobo N.F."/>
            <person name="Lopez J.R."/>
            <person name="Malek J.A."/>
            <person name="McIntosh T.C."/>
            <person name="Meister S."/>
            <person name="Miller J."/>
            <person name="Mobarry C."/>
            <person name="Mongin E."/>
            <person name="Murphy S.D."/>
            <person name="O'Brochta D.A."/>
            <person name="Pfannkoch C."/>
            <person name="Qi R."/>
            <person name="Regier M.A."/>
            <person name="Remington K."/>
            <person name="Shao H."/>
            <person name="Sharakhova M.V."/>
            <person name="Sitter C.D."/>
            <person name="Shetty J."/>
            <person name="Smith T.J."/>
            <person name="Strong R."/>
            <person name="Sun J."/>
            <person name="Thomasova D."/>
            <person name="Ton L.Q."/>
            <person name="Topalis P."/>
            <person name="Tu Z."/>
            <person name="Unger M.F."/>
            <person name="Walenz B."/>
            <person name="Wang A."/>
            <person name="Wang J."/>
            <person name="Wang M."/>
            <person name="Wang X."/>
            <person name="Woodford K.J."/>
            <person name="Wortman J.R."/>
            <person name="Wu M."/>
            <person name="Yao A."/>
            <person name="Zdobnov E.M."/>
            <person name="Zhang H."/>
            <person name="Zhao Q."/>
            <person name="Zhao S."/>
            <person name="Zhu S.C."/>
            <person name="Zhimulev I."/>
            <person name="Coluzzi M."/>
            <person name="della Torre A."/>
            <person name="Roth C.W."/>
            <person name="Louis C."/>
            <person name="Kalush F."/>
            <person name="Mural R.J."/>
            <person name="Myers E.W."/>
            <person name="Adams M.D."/>
            <person name="Smith H.O."/>
            <person name="Broder S."/>
            <person name="Gardner M.J."/>
            <person name="Fraser C.M."/>
            <person name="Birney E."/>
            <person name="Bork P."/>
            <person name="Brey P.T."/>
            <person name="Venter J.C."/>
            <person name="Weissenbach J."/>
            <person name="Kafatos F.C."/>
            <person name="Collins F.H."/>
            <person name="Hoffman S.L."/>
        </authorList>
    </citation>
    <scope>NUCLEOTIDE SEQUENCE [LARGE SCALE GENOMIC DNA]</scope>
    <source>
        <strain evidence="8 10">PEST</strain>
    </source>
</reference>
<evidence type="ECO:0000313" key="10">
    <source>
        <dbReference type="Proteomes" id="UP000007062"/>
    </source>
</evidence>
<dbReference type="EnsemblMetazoa" id="AGAP004026-RA">
    <property type="protein sequence ID" value="AGAP004026-PA"/>
    <property type="gene ID" value="AGAP004026"/>
</dbReference>
<feature type="transmembrane region" description="Helical" evidence="5">
    <location>
        <begin position="197"/>
        <end position="216"/>
    </location>
</feature>
<dbReference type="InterPro" id="IPR052808">
    <property type="entry name" value="GPCR_Mth-like"/>
</dbReference>
<evidence type="ECO:0000256" key="6">
    <source>
        <dbReference type="SAM" id="SignalP"/>
    </source>
</evidence>
<keyword evidence="6" id="KW-0732">Signal</keyword>
<dbReference type="Proteomes" id="UP000007062">
    <property type="component" value="Chromosome 2R"/>
</dbReference>
<dbReference type="Pfam" id="PF00002">
    <property type="entry name" value="7tm_2"/>
    <property type="match status" value="1"/>
</dbReference>
<dbReference type="PaxDb" id="7165-AGAP004026-PB"/>
<evidence type="ECO:0000313" key="8">
    <source>
        <dbReference type="EMBL" id="EGK97365.1"/>
    </source>
</evidence>